<dbReference type="EMBL" id="CZDF01000174">
    <property type="protein sequence ID" value="CUR35453.1"/>
    <property type="molecule type" value="Genomic_DNA"/>
</dbReference>
<proteinExistence type="predicted"/>
<organism evidence="1 2">
    <name type="scientific">Planktothrix tepida PCC 9214</name>
    <dbReference type="NCBI Taxonomy" id="671072"/>
    <lineage>
        <taxon>Bacteria</taxon>
        <taxon>Bacillati</taxon>
        <taxon>Cyanobacteriota</taxon>
        <taxon>Cyanophyceae</taxon>
        <taxon>Oscillatoriophycideae</taxon>
        <taxon>Oscillatoriales</taxon>
        <taxon>Microcoleaceae</taxon>
        <taxon>Planktothrix</taxon>
    </lineage>
</organism>
<sequence>MKRIFFYLFSLILSSCDSPLFSQIQAQTTMKECPQTPNETLIPENVKTISIEGQQIKESGIVQTGRAVGYSFIGKKNQQLRYQTTEGICMWIYSPDNEVITSTSLPQDGKYTVQITTLQGSKTFDIEIGLDVKSASASVPPPQPVPVQSTPIPSSYSFSKSDFPQVSCGDSRPNDPNAYPVRFYPVKIPYSEANLSKARALFCTDALKRSNKKTNIAWIQVASFTDSQRAKAFAKFVGTEINGAIVGEPNLLELK</sequence>
<keyword evidence="2" id="KW-1185">Reference proteome</keyword>
<protein>
    <submittedName>
        <fullName evidence="1">Uncharacterized protein</fullName>
    </submittedName>
</protein>
<reference evidence="2" key="1">
    <citation type="submission" date="2015-10" db="EMBL/GenBank/DDBJ databases">
        <authorList>
            <person name="Regsiter A."/>
            <person name="william w."/>
        </authorList>
    </citation>
    <scope>NUCLEOTIDE SEQUENCE [LARGE SCALE GENOMIC DNA]</scope>
</reference>
<name>A0A1J1LS90_9CYAN</name>
<dbReference type="Proteomes" id="UP000184315">
    <property type="component" value="Unassembled WGS sequence"/>
</dbReference>
<dbReference type="STRING" id="671072.PL9214670079"/>
<accession>A0A1J1LS90</accession>
<gene>
    <name evidence="1" type="ORF">PL9214670079</name>
</gene>
<dbReference type="AlphaFoldDB" id="A0A1J1LS90"/>
<dbReference type="PROSITE" id="PS51257">
    <property type="entry name" value="PROKAR_LIPOPROTEIN"/>
    <property type="match status" value="1"/>
</dbReference>
<evidence type="ECO:0000313" key="1">
    <source>
        <dbReference type="EMBL" id="CUR35453.1"/>
    </source>
</evidence>
<evidence type="ECO:0000313" key="2">
    <source>
        <dbReference type="Proteomes" id="UP000184315"/>
    </source>
</evidence>